<keyword evidence="3" id="KW-1185">Reference proteome</keyword>
<accession>A0A830CJP1</accession>
<name>A0A830CJP1_9LAMI</name>
<reference evidence="2" key="1">
    <citation type="submission" date="2020-07" db="EMBL/GenBank/DDBJ databases">
        <title>Ethylene signaling mediates host invasion by parasitic plants.</title>
        <authorList>
            <person name="Yoshida S."/>
        </authorList>
    </citation>
    <scope>NUCLEOTIDE SEQUENCE</scope>
    <source>
        <strain evidence="2">Okayama</strain>
    </source>
</reference>
<dbReference type="OrthoDB" id="1900471at2759"/>
<proteinExistence type="predicted"/>
<evidence type="ECO:0000313" key="3">
    <source>
        <dbReference type="Proteomes" id="UP000653305"/>
    </source>
</evidence>
<dbReference type="Proteomes" id="UP000653305">
    <property type="component" value="Unassembled WGS sequence"/>
</dbReference>
<dbReference type="SMART" id="SM00579">
    <property type="entry name" value="FBD"/>
    <property type="match status" value="1"/>
</dbReference>
<dbReference type="AlphaFoldDB" id="A0A830CJP1"/>
<evidence type="ECO:0000313" key="2">
    <source>
        <dbReference type="EMBL" id="GFP96494.1"/>
    </source>
</evidence>
<gene>
    <name evidence="2" type="ORF">PHJA_001793500</name>
</gene>
<organism evidence="2 3">
    <name type="scientific">Phtheirospermum japonicum</name>
    <dbReference type="NCBI Taxonomy" id="374723"/>
    <lineage>
        <taxon>Eukaryota</taxon>
        <taxon>Viridiplantae</taxon>
        <taxon>Streptophyta</taxon>
        <taxon>Embryophyta</taxon>
        <taxon>Tracheophyta</taxon>
        <taxon>Spermatophyta</taxon>
        <taxon>Magnoliopsida</taxon>
        <taxon>eudicotyledons</taxon>
        <taxon>Gunneridae</taxon>
        <taxon>Pentapetalae</taxon>
        <taxon>asterids</taxon>
        <taxon>lamiids</taxon>
        <taxon>Lamiales</taxon>
        <taxon>Orobanchaceae</taxon>
        <taxon>Orobanchaceae incertae sedis</taxon>
        <taxon>Phtheirospermum</taxon>
    </lineage>
</organism>
<evidence type="ECO:0000259" key="1">
    <source>
        <dbReference type="SMART" id="SM00579"/>
    </source>
</evidence>
<dbReference type="EMBL" id="BMAC01000441">
    <property type="protein sequence ID" value="GFP96494.1"/>
    <property type="molecule type" value="Genomic_DNA"/>
</dbReference>
<protein>
    <submittedName>
        <fullName evidence="2">Putative fbd-associated F-box protein at3g50710</fullName>
    </submittedName>
</protein>
<dbReference type="Pfam" id="PF08387">
    <property type="entry name" value="FBD"/>
    <property type="match status" value="1"/>
</dbReference>
<sequence length="80" mass="9737">MEPKRVPACLLFHLRIVRIDYFWFTEQEFNMVRYILRNAKVLRMEIHSKGEGIDLKEKSEVLKRISLFKWECVECELAFD</sequence>
<dbReference type="InterPro" id="IPR006566">
    <property type="entry name" value="FBD"/>
</dbReference>
<feature type="domain" description="FBD" evidence="1">
    <location>
        <begin position="8"/>
        <end position="80"/>
    </location>
</feature>
<comment type="caution">
    <text evidence="2">The sequence shown here is derived from an EMBL/GenBank/DDBJ whole genome shotgun (WGS) entry which is preliminary data.</text>
</comment>